<comment type="caution">
    <text evidence="7">The sequence shown here is derived from an EMBL/GenBank/DDBJ whole genome shotgun (WGS) entry which is preliminary data.</text>
</comment>
<dbReference type="InterPro" id="IPR004498">
    <property type="entry name" value="Ribosomal_PrmA_MeTrfase"/>
</dbReference>
<dbReference type="RefSeq" id="WP_177720397.1">
    <property type="nucleotide sequence ID" value="NZ_JACRSQ010000015.1"/>
</dbReference>
<dbReference type="Proteomes" id="UP000657006">
    <property type="component" value="Unassembled WGS sequence"/>
</dbReference>
<reference evidence="7" key="1">
    <citation type="submission" date="2020-08" db="EMBL/GenBank/DDBJ databases">
        <title>Genome public.</title>
        <authorList>
            <person name="Liu C."/>
            <person name="Sun Q."/>
        </authorList>
    </citation>
    <scope>NUCLEOTIDE SEQUENCE</scope>
    <source>
        <strain evidence="7">NSJ-32</strain>
    </source>
</reference>
<evidence type="ECO:0000256" key="1">
    <source>
        <dbReference type="ARBA" id="ARBA00009741"/>
    </source>
</evidence>
<feature type="binding site" evidence="6">
    <location>
        <position position="167"/>
    </location>
    <ligand>
        <name>S-adenosyl-L-methionine</name>
        <dbReference type="ChEBI" id="CHEBI:59789"/>
    </ligand>
</feature>
<dbReference type="EC" id="2.1.1.-" evidence="6"/>
<keyword evidence="4 6" id="KW-0808">Transferase</keyword>
<feature type="binding site" evidence="6">
    <location>
        <position position="188"/>
    </location>
    <ligand>
        <name>S-adenosyl-L-methionine</name>
        <dbReference type="ChEBI" id="CHEBI:59789"/>
    </ligand>
</feature>
<organism evidence="7 8">
    <name type="scientific">Bianquea renquensis</name>
    <dbReference type="NCBI Taxonomy" id="2763661"/>
    <lineage>
        <taxon>Bacteria</taxon>
        <taxon>Bacillati</taxon>
        <taxon>Bacillota</taxon>
        <taxon>Clostridia</taxon>
        <taxon>Eubacteriales</taxon>
        <taxon>Bianqueaceae</taxon>
        <taxon>Bianquea</taxon>
    </lineage>
</organism>
<evidence type="ECO:0000313" key="7">
    <source>
        <dbReference type="EMBL" id="MBC8543993.1"/>
    </source>
</evidence>
<proteinExistence type="inferred from homology"/>
<dbReference type="AlphaFoldDB" id="A0A926I210"/>
<keyword evidence="5 6" id="KW-0949">S-adenosyl-L-methionine</keyword>
<evidence type="ECO:0000256" key="6">
    <source>
        <dbReference type="HAMAP-Rule" id="MF_00735"/>
    </source>
</evidence>
<feature type="binding site" evidence="6">
    <location>
        <position position="256"/>
    </location>
    <ligand>
        <name>S-adenosyl-L-methionine</name>
        <dbReference type="ChEBI" id="CHEBI:59789"/>
    </ligand>
</feature>
<protein>
    <recommendedName>
        <fullName evidence="6">Ribosomal protein L11 methyltransferase</fullName>
        <shortName evidence="6">L11 Mtase</shortName>
        <ecNumber evidence="6">2.1.1.-</ecNumber>
    </recommendedName>
</protein>
<keyword evidence="7" id="KW-0687">Ribonucleoprotein</keyword>
<keyword evidence="3 6" id="KW-0489">Methyltransferase</keyword>
<keyword evidence="7" id="KW-0689">Ribosomal protein</keyword>
<evidence type="ECO:0000256" key="4">
    <source>
        <dbReference type="ARBA" id="ARBA00022679"/>
    </source>
</evidence>
<evidence type="ECO:0000256" key="3">
    <source>
        <dbReference type="ARBA" id="ARBA00022603"/>
    </source>
</evidence>
<dbReference type="Pfam" id="PF06325">
    <property type="entry name" value="PrmA"/>
    <property type="match status" value="1"/>
</dbReference>
<sequence length="320" mass="35032">MNWYQITVHTVTEAVEAISYAMEEMGAKGVEIVDPKDILWQDKDPLAWDYIDEDLLAGMKQDVALVRCYISEEELPNQTLLENFQLTLQDKVMGIAQFLPIGEGRIETATMAEDEWANAWKQYYKPFHIGEHIFVVPSWEEAVDEPGDIRITMDPGMAFGTGTHETTSMCAALLEEEIKGGETVLDVGCGSGILGITAAKLGASKVICTDLDPNAVLVAKDNVEKNQVAGNVEIYKGDLLDIQELAGIQADCIVANIIADVIIHLAPSARGFLKEDGLFLSSGIIRERRDDVEKSLAAAGYTVLKVVELGSWVAIVSRKS</sequence>
<dbReference type="GO" id="GO:0005737">
    <property type="term" value="C:cytoplasm"/>
    <property type="evidence" value="ECO:0007669"/>
    <property type="project" value="UniProtKB-SubCell"/>
</dbReference>
<comment type="similarity">
    <text evidence="1 6">Belongs to the methyltransferase superfamily. PrmA family.</text>
</comment>
<dbReference type="PANTHER" id="PTHR43648">
    <property type="entry name" value="ELECTRON TRANSFER FLAVOPROTEIN BETA SUBUNIT LYSINE METHYLTRANSFERASE"/>
    <property type="match status" value="1"/>
</dbReference>
<keyword evidence="8" id="KW-1185">Reference proteome</keyword>
<evidence type="ECO:0000256" key="5">
    <source>
        <dbReference type="ARBA" id="ARBA00022691"/>
    </source>
</evidence>
<dbReference type="HAMAP" id="MF_00735">
    <property type="entry name" value="Methyltr_PrmA"/>
    <property type="match status" value="1"/>
</dbReference>
<evidence type="ECO:0000313" key="8">
    <source>
        <dbReference type="Proteomes" id="UP000657006"/>
    </source>
</evidence>
<dbReference type="NCBIfam" id="TIGR00406">
    <property type="entry name" value="prmA"/>
    <property type="match status" value="1"/>
</dbReference>
<keyword evidence="2 6" id="KW-0963">Cytoplasm</keyword>
<comment type="catalytic activity">
    <reaction evidence="6">
        <text>L-lysyl-[protein] + 3 S-adenosyl-L-methionine = N(6),N(6),N(6)-trimethyl-L-lysyl-[protein] + 3 S-adenosyl-L-homocysteine + 3 H(+)</text>
        <dbReference type="Rhea" id="RHEA:54192"/>
        <dbReference type="Rhea" id="RHEA-COMP:9752"/>
        <dbReference type="Rhea" id="RHEA-COMP:13826"/>
        <dbReference type="ChEBI" id="CHEBI:15378"/>
        <dbReference type="ChEBI" id="CHEBI:29969"/>
        <dbReference type="ChEBI" id="CHEBI:57856"/>
        <dbReference type="ChEBI" id="CHEBI:59789"/>
        <dbReference type="ChEBI" id="CHEBI:61961"/>
    </reaction>
</comment>
<gene>
    <name evidence="6 7" type="primary">prmA</name>
    <name evidence="7" type="ORF">H8730_10590</name>
</gene>
<dbReference type="GO" id="GO:0005840">
    <property type="term" value="C:ribosome"/>
    <property type="evidence" value="ECO:0007669"/>
    <property type="project" value="UniProtKB-KW"/>
</dbReference>
<evidence type="ECO:0000256" key="2">
    <source>
        <dbReference type="ARBA" id="ARBA00022490"/>
    </source>
</evidence>
<dbReference type="GO" id="GO:0008276">
    <property type="term" value="F:protein methyltransferase activity"/>
    <property type="evidence" value="ECO:0007669"/>
    <property type="project" value="UniProtKB-UniRule"/>
</dbReference>
<dbReference type="SUPFAM" id="SSF53335">
    <property type="entry name" value="S-adenosyl-L-methionine-dependent methyltransferases"/>
    <property type="match status" value="1"/>
</dbReference>
<dbReference type="PANTHER" id="PTHR43648:SF1">
    <property type="entry name" value="ELECTRON TRANSFER FLAVOPROTEIN BETA SUBUNIT LYSINE METHYLTRANSFERASE"/>
    <property type="match status" value="1"/>
</dbReference>
<feature type="binding site" evidence="6">
    <location>
        <position position="210"/>
    </location>
    <ligand>
        <name>S-adenosyl-L-methionine</name>
        <dbReference type="ChEBI" id="CHEBI:59789"/>
    </ligand>
</feature>
<name>A0A926I210_9FIRM</name>
<dbReference type="Gene3D" id="3.40.50.150">
    <property type="entry name" value="Vaccinia Virus protein VP39"/>
    <property type="match status" value="1"/>
</dbReference>
<dbReference type="PIRSF" id="PIRSF000401">
    <property type="entry name" value="RPL11_MTase"/>
    <property type="match status" value="1"/>
</dbReference>
<dbReference type="EMBL" id="JACRSQ010000015">
    <property type="protein sequence ID" value="MBC8543993.1"/>
    <property type="molecule type" value="Genomic_DNA"/>
</dbReference>
<dbReference type="CDD" id="cd02440">
    <property type="entry name" value="AdoMet_MTases"/>
    <property type="match status" value="1"/>
</dbReference>
<dbReference type="InterPro" id="IPR029063">
    <property type="entry name" value="SAM-dependent_MTases_sf"/>
</dbReference>
<accession>A0A926I210</accession>
<dbReference type="GO" id="GO:0032259">
    <property type="term" value="P:methylation"/>
    <property type="evidence" value="ECO:0007669"/>
    <property type="project" value="UniProtKB-KW"/>
</dbReference>
<comment type="subcellular location">
    <subcellularLocation>
        <location evidence="6">Cytoplasm</location>
    </subcellularLocation>
</comment>
<comment type="function">
    <text evidence="6">Methylates ribosomal protein L11.</text>
</comment>
<dbReference type="InterPro" id="IPR050078">
    <property type="entry name" value="Ribosomal_L11_MeTrfase_PrmA"/>
</dbReference>